<evidence type="ECO:0000313" key="1">
    <source>
        <dbReference type="EMBL" id="MBP2256906.1"/>
    </source>
</evidence>
<gene>
    <name evidence="1" type="ORF">J2Z81_000850</name>
</gene>
<accession>A0ABS4S768</accession>
<protein>
    <submittedName>
        <fullName evidence="1">Uncharacterized protein</fullName>
    </submittedName>
</protein>
<organism evidence="1 2">
    <name type="scientific">Virgibacillus alimentarius</name>
    <dbReference type="NCBI Taxonomy" id="698769"/>
    <lineage>
        <taxon>Bacteria</taxon>
        <taxon>Bacillati</taxon>
        <taxon>Bacillota</taxon>
        <taxon>Bacilli</taxon>
        <taxon>Bacillales</taxon>
        <taxon>Bacillaceae</taxon>
        <taxon>Virgibacillus</taxon>
    </lineage>
</organism>
<name>A0ABS4S768_9BACI</name>
<dbReference type="Proteomes" id="UP001519294">
    <property type="component" value="Unassembled WGS sequence"/>
</dbReference>
<reference evidence="1 2" key="1">
    <citation type="submission" date="2021-03" db="EMBL/GenBank/DDBJ databases">
        <title>Genomic Encyclopedia of Type Strains, Phase IV (KMG-IV): sequencing the most valuable type-strain genomes for metagenomic binning, comparative biology and taxonomic classification.</title>
        <authorList>
            <person name="Goeker M."/>
        </authorList>
    </citation>
    <scope>NUCLEOTIDE SEQUENCE [LARGE SCALE GENOMIC DNA]</scope>
    <source>
        <strain evidence="1 2">DSM 25790</strain>
    </source>
</reference>
<sequence length="100" mass="12116">MTSKWKQVKMEVNVSSFERKELKQYRKRFQDFLIRKQKYENDMKILGKRNSYLKTEKQKKETTGKFIITKNGSSKKNILERSFQKKKLVKFTASVKQMQN</sequence>
<dbReference type="EMBL" id="JAGIKX010000004">
    <property type="protein sequence ID" value="MBP2256906.1"/>
    <property type="molecule type" value="Genomic_DNA"/>
</dbReference>
<proteinExistence type="predicted"/>
<evidence type="ECO:0000313" key="2">
    <source>
        <dbReference type="Proteomes" id="UP001519294"/>
    </source>
</evidence>
<keyword evidence="2" id="KW-1185">Reference proteome</keyword>
<comment type="caution">
    <text evidence="1">The sequence shown here is derived from an EMBL/GenBank/DDBJ whole genome shotgun (WGS) entry which is preliminary data.</text>
</comment>